<comment type="caution">
    <text evidence="1">The sequence shown here is derived from an EMBL/GenBank/DDBJ whole genome shotgun (WGS) entry which is preliminary data.</text>
</comment>
<protein>
    <submittedName>
        <fullName evidence="1">Uncharacterized protein</fullName>
    </submittedName>
</protein>
<dbReference type="AlphaFoldDB" id="A0A0A6PBQ2"/>
<evidence type="ECO:0000313" key="2">
    <source>
        <dbReference type="Proteomes" id="UP000030428"/>
    </source>
</evidence>
<gene>
    <name evidence="1" type="ORF">PN36_13405</name>
</gene>
<proteinExistence type="predicted"/>
<reference evidence="1 2" key="1">
    <citation type="journal article" date="2016" name="Front. Microbiol.">
        <title>Single-Cell (Meta-)Genomics of a Dimorphic Candidatus Thiomargarita nelsonii Reveals Genomic Plasticity.</title>
        <authorList>
            <person name="Flood B.E."/>
            <person name="Fliss P."/>
            <person name="Jones D.S."/>
            <person name="Dick G.J."/>
            <person name="Jain S."/>
            <person name="Kaster A.K."/>
            <person name="Winkel M."/>
            <person name="Mussmann M."/>
            <person name="Bailey J."/>
        </authorList>
    </citation>
    <scope>NUCLEOTIDE SEQUENCE [LARGE SCALE GENOMIC DNA]</scope>
    <source>
        <strain evidence="1">Hydrate Ridge</strain>
    </source>
</reference>
<evidence type="ECO:0000313" key="1">
    <source>
        <dbReference type="EMBL" id="KHD08128.1"/>
    </source>
</evidence>
<dbReference type="Proteomes" id="UP000030428">
    <property type="component" value="Unassembled WGS sequence"/>
</dbReference>
<keyword evidence="2" id="KW-1185">Reference proteome</keyword>
<organism evidence="1 2">
    <name type="scientific">Candidatus Thiomargarita nelsonii</name>
    <dbReference type="NCBI Taxonomy" id="1003181"/>
    <lineage>
        <taxon>Bacteria</taxon>
        <taxon>Pseudomonadati</taxon>
        <taxon>Pseudomonadota</taxon>
        <taxon>Gammaproteobacteria</taxon>
        <taxon>Thiotrichales</taxon>
        <taxon>Thiotrichaceae</taxon>
        <taxon>Thiomargarita</taxon>
    </lineage>
</organism>
<accession>A0A0A6PBQ2</accession>
<dbReference type="EMBL" id="JSZA02000044">
    <property type="protein sequence ID" value="KHD08128.1"/>
    <property type="molecule type" value="Genomic_DNA"/>
</dbReference>
<sequence length="136" mass="15636">MDVQNKFWTPELMESKIYLGRPKFWTPELMESKIYLGRLVQNKLVYNDEREAKECLLGRGSVLLRFRRVFIAGRGASRQAFPRRAWEREITVHVGAILYGCPGALVALTLCVGTRKIKVDTLSLNPPYMYGWGEPT</sequence>
<name>A0A0A6PBQ2_9GAMM</name>